<evidence type="ECO:0000256" key="1">
    <source>
        <dbReference type="ARBA" id="ARBA00023319"/>
    </source>
</evidence>
<feature type="compositionally biased region" description="Polar residues" evidence="2">
    <location>
        <begin position="341"/>
        <end position="350"/>
    </location>
</feature>
<feature type="signal peptide" evidence="4">
    <location>
        <begin position="1"/>
        <end position="23"/>
    </location>
</feature>
<feature type="domain" description="Ig-like" evidence="5">
    <location>
        <begin position="151"/>
        <end position="242"/>
    </location>
</feature>
<dbReference type="InterPro" id="IPR007110">
    <property type="entry name" value="Ig-like_dom"/>
</dbReference>
<evidence type="ECO:0000256" key="2">
    <source>
        <dbReference type="SAM" id="MobiDB-lite"/>
    </source>
</evidence>
<evidence type="ECO:0000256" key="3">
    <source>
        <dbReference type="SAM" id="Phobius"/>
    </source>
</evidence>
<keyword evidence="3" id="KW-0472">Membrane</keyword>
<evidence type="ECO:0000313" key="6">
    <source>
        <dbReference type="EMBL" id="CAK6960431.1"/>
    </source>
</evidence>
<keyword evidence="1" id="KW-0393">Immunoglobulin domain</keyword>
<evidence type="ECO:0000313" key="7">
    <source>
        <dbReference type="Proteomes" id="UP001314229"/>
    </source>
</evidence>
<dbReference type="InterPro" id="IPR013783">
    <property type="entry name" value="Ig-like_fold"/>
</dbReference>
<feature type="chain" id="PRO_5043819126" evidence="4">
    <location>
        <begin position="24"/>
        <end position="391"/>
    </location>
</feature>
<comment type="caution">
    <text evidence="6">The sequence shown here is derived from an EMBL/GenBank/DDBJ whole genome shotgun (WGS) entry which is preliminary data.</text>
</comment>
<evidence type="ECO:0000259" key="5">
    <source>
        <dbReference type="PROSITE" id="PS50835"/>
    </source>
</evidence>
<sequence length="391" mass="44357">MENDRKMMMLCLLLAAISSPVFTGEWKASVAKNLDALVTSCAVIPCSFTHAKDELPSSRLRGIWHRSTNREQRIYHDDQTTILETFRGRTKLLGNLGQGNCTLEINEIKDHDNGPYCFRVELVTTGTETSKIDKFSFVEDCVNFKMITEPPKPTLIPPKTAIQGHPYTITCLVRHTCPSHIPQLTWSRGTAEEILEVHREIHQGTWEAQSTLTFIPEEKDDHTGITCTAGFFGGGKSTEKLTLYVKRTENYNHIIIPAVVGIGTAMIVGGLCIFMVKKYKNRIAELQSQDGTMWNRLSRMSRRFRSDGPKPSHTDRRRSIWSRFSRRPKADRQDFVHMPNNACSKSSADQKVSKPHFPSPKSQPKSYNYKEELDDGDDYINTADLNVYGNL</sequence>
<accession>A0AAV1NLS4</accession>
<dbReference type="PROSITE" id="PS50835">
    <property type="entry name" value="IG_LIKE"/>
    <property type="match status" value="1"/>
</dbReference>
<dbReference type="AlphaFoldDB" id="A0AAV1NLS4"/>
<feature type="compositionally biased region" description="Basic and acidic residues" evidence="2">
    <location>
        <begin position="304"/>
        <end position="318"/>
    </location>
</feature>
<dbReference type="Gene3D" id="2.60.40.10">
    <property type="entry name" value="Immunoglobulins"/>
    <property type="match status" value="2"/>
</dbReference>
<reference evidence="6 7" key="1">
    <citation type="submission" date="2024-01" db="EMBL/GenBank/DDBJ databases">
        <authorList>
            <person name="Alioto T."/>
            <person name="Alioto T."/>
            <person name="Gomez Garrido J."/>
        </authorList>
    </citation>
    <scope>NUCLEOTIDE SEQUENCE [LARGE SCALE GENOMIC DNA]</scope>
</reference>
<gene>
    <name evidence="6" type="ORF">FSCOSCO3_A009177</name>
</gene>
<name>A0AAV1NLS4_SCOSC</name>
<keyword evidence="7" id="KW-1185">Reference proteome</keyword>
<keyword evidence="3" id="KW-0812">Transmembrane</keyword>
<feature type="transmembrane region" description="Helical" evidence="3">
    <location>
        <begin position="254"/>
        <end position="276"/>
    </location>
</feature>
<dbReference type="InterPro" id="IPR036179">
    <property type="entry name" value="Ig-like_dom_sf"/>
</dbReference>
<proteinExistence type="predicted"/>
<dbReference type="InterPro" id="IPR013151">
    <property type="entry name" value="Immunoglobulin_dom"/>
</dbReference>
<dbReference type="PANTHER" id="PTHR46484:SF7">
    <property type="entry name" value="MYELIN-ASSOCIATED GLYCOPROTEIN-LIKE-RELATED"/>
    <property type="match status" value="1"/>
</dbReference>
<dbReference type="EMBL" id="CAWUFR010000045">
    <property type="protein sequence ID" value="CAK6960431.1"/>
    <property type="molecule type" value="Genomic_DNA"/>
</dbReference>
<dbReference type="Proteomes" id="UP001314229">
    <property type="component" value="Unassembled WGS sequence"/>
</dbReference>
<feature type="region of interest" description="Disordered" evidence="2">
    <location>
        <begin position="302"/>
        <end position="374"/>
    </location>
</feature>
<protein>
    <submittedName>
        <fullName evidence="6">Myeloid cell surface antigen CD33-like</fullName>
    </submittedName>
</protein>
<dbReference type="SUPFAM" id="SSF48726">
    <property type="entry name" value="Immunoglobulin"/>
    <property type="match status" value="2"/>
</dbReference>
<dbReference type="PANTHER" id="PTHR46484">
    <property type="entry name" value="SI:CH211-171H4.5-RELATED"/>
    <property type="match status" value="1"/>
</dbReference>
<organism evidence="6 7">
    <name type="scientific">Scomber scombrus</name>
    <name type="common">Atlantic mackerel</name>
    <name type="synonym">Scomber vernalis</name>
    <dbReference type="NCBI Taxonomy" id="13677"/>
    <lineage>
        <taxon>Eukaryota</taxon>
        <taxon>Metazoa</taxon>
        <taxon>Chordata</taxon>
        <taxon>Craniata</taxon>
        <taxon>Vertebrata</taxon>
        <taxon>Euteleostomi</taxon>
        <taxon>Actinopterygii</taxon>
        <taxon>Neopterygii</taxon>
        <taxon>Teleostei</taxon>
        <taxon>Neoteleostei</taxon>
        <taxon>Acanthomorphata</taxon>
        <taxon>Pelagiaria</taxon>
        <taxon>Scombriformes</taxon>
        <taxon>Scombridae</taxon>
        <taxon>Scomber</taxon>
    </lineage>
</organism>
<dbReference type="Pfam" id="PF00047">
    <property type="entry name" value="ig"/>
    <property type="match status" value="1"/>
</dbReference>
<evidence type="ECO:0000256" key="4">
    <source>
        <dbReference type="SAM" id="SignalP"/>
    </source>
</evidence>
<keyword evidence="3" id="KW-1133">Transmembrane helix</keyword>
<keyword evidence="4" id="KW-0732">Signal</keyword>